<keyword evidence="9" id="KW-1185">Reference proteome</keyword>
<dbReference type="GO" id="GO:0009279">
    <property type="term" value="C:cell outer membrane"/>
    <property type="evidence" value="ECO:0007669"/>
    <property type="project" value="UniProtKB-SubCell"/>
</dbReference>
<keyword evidence="5" id="KW-0998">Cell outer membrane</keyword>
<dbReference type="Proteomes" id="UP000503278">
    <property type="component" value="Chromosome"/>
</dbReference>
<evidence type="ECO:0000256" key="5">
    <source>
        <dbReference type="ARBA" id="ARBA00023237"/>
    </source>
</evidence>
<sequence>MKQYIKYLFSMAAVVGITATGCKKEFFNRTPESGVTVGNYYQTEDQVRASTNGLYGSPWFGWNNKAGWAITELAGGNGRTYSSDVVAFLNLNVSNTNPEILAAWDSPFTVIAQANGILTNLPTTVPSSVSKTAVNNALGEAHLMRAAAYFYLVRVFGNVPLIENPLDYVGNFQSVYPNPVTDVYKFMVRDLQFAEANCSASVATTGHGSSGSASALLAKVYLYMQDYANARKEAEKVIASGEFSLLPNFGDLFLTANNNNKESILAMQWIYNGGYDYGNTIQASWAFSSAITQTGDGYGVLAPSFDLQSAFAAEGSDTTRRHATYMVGGSYYPELNKAGGGYTLPFNASSAGTHAQAKKYVVGSPADNGGKSAAQASGNNTYIMRYADVLLIEAEAILGQEAGVSAGKGIPLTASTSNATALQYFNAVRTRAHIPSVTKFTYSDLLLERRCEFALEQDYWFDLGRIDGYNVTSHPVATAIINNQERGDSSGGTSPYYRDYTIYSKKATITDALFLFPIPVSETTSDPNLLKAPVPYTFK</sequence>
<evidence type="ECO:0000313" key="8">
    <source>
        <dbReference type="EMBL" id="QJD96477.1"/>
    </source>
</evidence>
<feature type="domain" description="RagB/SusD" evidence="6">
    <location>
        <begin position="340"/>
        <end position="533"/>
    </location>
</feature>
<keyword evidence="4" id="KW-0472">Membrane</keyword>
<keyword evidence="3" id="KW-0732">Signal</keyword>
<dbReference type="AlphaFoldDB" id="A0A7L5E244"/>
<proteinExistence type="inferred from homology"/>
<dbReference type="Gene3D" id="1.25.40.390">
    <property type="match status" value="1"/>
</dbReference>
<dbReference type="InterPro" id="IPR033985">
    <property type="entry name" value="SusD-like_N"/>
</dbReference>
<evidence type="ECO:0000256" key="4">
    <source>
        <dbReference type="ARBA" id="ARBA00023136"/>
    </source>
</evidence>
<evidence type="ECO:0000256" key="3">
    <source>
        <dbReference type="ARBA" id="ARBA00022729"/>
    </source>
</evidence>
<feature type="domain" description="SusD-like N-terminal" evidence="7">
    <location>
        <begin position="72"/>
        <end position="222"/>
    </location>
</feature>
<evidence type="ECO:0000256" key="1">
    <source>
        <dbReference type="ARBA" id="ARBA00004442"/>
    </source>
</evidence>
<dbReference type="PROSITE" id="PS51257">
    <property type="entry name" value="PROKAR_LIPOPROTEIN"/>
    <property type="match status" value="1"/>
</dbReference>
<organism evidence="8 9">
    <name type="scientific">Mucilaginibacter robiniae</name>
    <dbReference type="NCBI Taxonomy" id="2728022"/>
    <lineage>
        <taxon>Bacteria</taxon>
        <taxon>Pseudomonadati</taxon>
        <taxon>Bacteroidota</taxon>
        <taxon>Sphingobacteriia</taxon>
        <taxon>Sphingobacteriales</taxon>
        <taxon>Sphingobacteriaceae</taxon>
        <taxon>Mucilaginibacter</taxon>
    </lineage>
</organism>
<evidence type="ECO:0000259" key="6">
    <source>
        <dbReference type="Pfam" id="PF07980"/>
    </source>
</evidence>
<name>A0A7L5E244_9SPHI</name>
<evidence type="ECO:0000256" key="2">
    <source>
        <dbReference type="ARBA" id="ARBA00006275"/>
    </source>
</evidence>
<gene>
    <name evidence="8" type="ORF">HH214_11630</name>
</gene>
<reference evidence="8 9" key="1">
    <citation type="submission" date="2020-04" db="EMBL/GenBank/DDBJ databases">
        <title>Genome sequencing of novel species.</title>
        <authorList>
            <person name="Heo J."/>
            <person name="Kim S.-J."/>
            <person name="Kim J.-S."/>
            <person name="Hong S.-B."/>
            <person name="Kwon S.-W."/>
        </authorList>
    </citation>
    <scope>NUCLEOTIDE SEQUENCE [LARGE SCALE GENOMIC DNA]</scope>
    <source>
        <strain evidence="8 9">F39-2</strain>
    </source>
</reference>
<comment type="subcellular location">
    <subcellularLocation>
        <location evidence="1">Cell outer membrane</location>
    </subcellularLocation>
</comment>
<dbReference type="Pfam" id="PF14322">
    <property type="entry name" value="SusD-like_3"/>
    <property type="match status" value="1"/>
</dbReference>
<dbReference type="SUPFAM" id="SSF48452">
    <property type="entry name" value="TPR-like"/>
    <property type="match status" value="1"/>
</dbReference>
<dbReference type="EMBL" id="CP051682">
    <property type="protein sequence ID" value="QJD96477.1"/>
    <property type="molecule type" value="Genomic_DNA"/>
</dbReference>
<dbReference type="InterPro" id="IPR012944">
    <property type="entry name" value="SusD_RagB_dom"/>
</dbReference>
<protein>
    <submittedName>
        <fullName evidence="8">RagB/SusD family nutrient uptake outer membrane protein</fullName>
    </submittedName>
</protein>
<dbReference type="InterPro" id="IPR011990">
    <property type="entry name" value="TPR-like_helical_dom_sf"/>
</dbReference>
<dbReference type="KEGG" id="mrob:HH214_11630"/>
<comment type="similarity">
    <text evidence="2">Belongs to the SusD family.</text>
</comment>
<dbReference type="Pfam" id="PF07980">
    <property type="entry name" value="SusD_RagB"/>
    <property type="match status" value="1"/>
</dbReference>
<dbReference type="RefSeq" id="WP_169607840.1">
    <property type="nucleotide sequence ID" value="NZ_CP051682.1"/>
</dbReference>
<evidence type="ECO:0000313" key="9">
    <source>
        <dbReference type="Proteomes" id="UP000503278"/>
    </source>
</evidence>
<accession>A0A7L5E244</accession>
<evidence type="ECO:0000259" key="7">
    <source>
        <dbReference type="Pfam" id="PF14322"/>
    </source>
</evidence>